<evidence type="ECO:0000313" key="3">
    <source>
        <dbReference type="EMBL" id="QPJ61238.1"/>
    </source>
</evidence>
<gene>
    <name evidence="3" type="ORF">G3M70_04775</name>
</gene>
<organism evidence="3 4">
    <name type="scientific">Candidatus Nitronauta litoralis</name>
    <dbReference type="NCBI Taxonomy" id="2705533"/>
    <lineage>
        <taxon>Bacteria</taxon>
        <taxon>Pseudomonadati</taxon>
        <taxon>Nitrospinota/Tectimicrobiota group</taxon>
        <taxon>Nitrospinota</taxon>
        <taxon>Nitrospinia</taxon>
        <taxon>Nitrospinales</taxon>
        <taxon>Nitrospinaceae</taxon>
        <taxon>Candidatus Nitronauta</taxon>
    </lineage>
</organism>
<name>A0A7T0BUS3_9BACT</name>
<dbReference type="InterPro" id="IPR006528">
    <property type="entry name" value="Phage_head_morphogenesis_dom"/>
</dbReference>
<evidence type="ECO:0000313" key="4">
    <source>
        <dbReference type="Proteomes" id="UP000594688"/>
    </source>
</evidence>
<dbReference type="AlphaFoldDB" id="A0A7T0BUS3"/>
<protein>
    <recommendedName>
        <fullName evidence="5">Phage Mu protein F like protein</fullName>
    </recommendedName>
</protein>
<dbReference type="Proteomes" id="UP000594688">
    <property type="component" value="Chromosome"/>
</dbReference>
<proteinExistence type="predicted"/>
<dbReference type="EMBL" id="CP048685">
    <property type="protein sequence ID" value="QPJ61238.1"/>
    <property type="molecule type" value="Genomic_DNA"/>
</dbReference>
<reference evidence="3 4" key="1">
    <citation type="submission" date="2020-02" db="EMBL/GenBank/DDBJ databases">
        <title>Genomic and physiological characterization of two novel Nitrospinaceae genera.</title>
        <authorList>
            <person name="Mueller A.J."/>
            <person name="Jung M.-Y."/>
            <person name="Strachan C.R."/>
            <person name="Herbold C.W."/>
            <person name="Kirkegaard R.H."/>
            <person name="Daims H."/>
        </authorList>
    </citation>
    <scope>NUCLEOTIDE SEQUENCE [LARGE SCALE GENOMIC DNA]</scope>
    <source>
        <strain evidence="3">EB</strain>
    </source>
</reference>
<dbReference type="Pfam" id="PF04233">
    <property type="entry name" value="Phage_Mu_F"/>
    <property type="match status" value="1"/>
</dbReference>
<feature type="domain" description="Phage-Barnase-EndoU-ColicinE5/D-RelE like nuclease 2" evidence="2">
    <location>
        <begin position="185"/>
        <end position="303"/>
    </location>
</feature>
<evidence type="ECO:0008006" key="5">
    <source>
        <dbReference type="Google" id="ProtNLM"/>
    </source>
</evidence>
<feature type="domain" description="Phage head morphogenesis" evidence="1">
    <location>
        <begin position="7"/>
        <end position="68"/>
    </location>
</feature>
<evidence type="ECO:0000259" key="2">
    <source>
        <dbReference type="Pfam" id="PF18810"/>
    </source>
</evidence>
<sequence length="306" mass="34709">MDYCTAHAAGAEAQMQRTKARRPYARYIAGLSVEPRPEHLEWHNTVLPLDHPWWHTHTPPNDWGCKCKKVSVSKREAERDGLQILDDAPRNGTYKWKDPRTGKEHTFPSGIGKFWDYNPGRAAWGQVETKRLADGAAAGKFTTLPSGGPGDWARPATVPVDAPRRSAGPAVDRAPEVRQVLRDGIGGEEAMYQDPFGDFVNVNQGIADHIIENPKRIDGRERFFPFIQETIEDPYEVWVSFAREDATGKVSLRRRYVKSIQLDKNRTMTLVANVEKGKWIGFDFFSRSKKSNLNHMRTGVLVWGRE</sequence>
<accession>A0A7T0BUS3</accession>
<dbReference type="InterPro" id="IPR041110">
    <property type="entry name" value="PBECR2"/>
</dbReference>
<dbReference type="KEGG" id="nli:G3M70_04775"/>
<evidence type="ECO:0000259" key="1">
    <source>
        <dbReference type="Pfam" id="PF04233"/>
    </source>
</evidence>
<dbReference type="Pfam" id="PF18810">
    <property type="entry name" value="PBECR2"/>
    <property type="match status" value="1"/>
</dbReference>